<dbReference type="EMBL" id="CP090038">
    <property type="protein sequence ID" value="UPL01133.1"/>
    <property type="molecule type" value="Genomic_DNA"/>
</dbReference>
<gene>
    <name evidence="1" type="ORF">LCI18_012067</name>
</gene>
<name>A0ACD3ZIS0_FUSSC</name>
<dbReference type="Proteomes" id="UP000830768">
    <property type="component" value="Chromosome 10"/>
</dbReference>
<organism evidence="1 2">
    <name type="scientific">Fusarium solani subsp. cucurbitae</name>
    <name type="common">Neocosmosporum cucurbitae</name>
    <dbReference type="NCBI Taxonomy" id="2747967"/>
    <lineage>
        <taxon>Eukaryota</taxon>
        <taxon>Fungi</taxon>
        <taxon>Dikarya</taxon>
        <taxon>Ascomycota</taxon>
        <taxon>Pezizomycotina</taxon>
        <taxon>Sordariomycetes</taxon>
        <taxon>Hypocreomycetidae</taxon>
        <taxon>Hypocreales</taxon>
        <taxon>Nectriaceae</taxon>
        <taxon>Fusarium</taxon>
        <taxon>Fusarium solani species complex</taxon>
    </lineage>
</organism>
<keyword evidence="2" id="KW-1185">Reference proteome</keyword>
<reference evidence="1" key="1">
    <citation type="submission" date="2021-11" db="EMBL/GenBank/DDBJ databases">
        <title>Fusarium solani-melongenae Genome sequencing and assembly.</title>
        <authorList>
            <person name="Xie S."/>
            <person name="Huang L."/>
            <person name="Zhang X."/>
        </authorList>
    </citation>
    <scope>NUCLEOTIDE SEQUENCE</scope>
    <source>
        <strain evidence="1">CRI 24-3</strain>
    </source>
</reference>
<evidence type="ECO:0000313" key="2">
    <source>
        <dbReference type="Proteomes" id="UP000830768"/>
    </source>
</evidence>
<evidence type="ECO:0000313" key="1">
    <source>
        <dbReference type="EMBL" id="UPL01133.1"/>
    </source>
</evidence>
<sequence>MPPPPHRRPPSDQELIDSFTDRELEFYNWHEETRATRAQLDLLGGVHFIKDKWSNPDDLNDYFEWTSKWSRRHRDRWLYQWTDQEIFEQLRNTNFASRDDLARHCWAMEMSNNPLAFLGSARRRGNLTGYGFQPSSTFLWPTQDRTQKDYSGKTELMHESLLAINLEVPVQMTGLPSLSTTTRPTDRAIRYRHGQMTPDSTQSDPDQTPTSFVFAQLGELYVFVGDWEAALDKSDNCDEYCDHDDDCNDDDDDDVDGTWERTGFGVVVEVQSNGKPKGLWAIYSCLPPRDDLLEDAGDDIDKDLDTLRIHRQNEQDDSFIFNDPEIQGNENPCYVIKMTDDLHGLGLSKELDLQVVCRREVQIGRARSQEKDNGRLVVFPELVADK</sequence>
<protein>
    <submittedName>
        <fullName evidence="1">Uncharacterized protein</fullName>
    </submittedName>
</protein>
<proteinExistence type="predicted"/>
<accession>A0ACD3ZIS0</accession>